<reference evidence="2 3" key="1">
    <citation type="journal article" date="2022" name="Gigascience">
        <title>A chromosome-level genome assembly and annotation of the desert horned lizard, Phrynosoma platyrhinos, provides insight into chromosomal rearrangements among reptiles.</title>
        <authorList>
            <person name="Koochekian N."/>
            <person name="Ascanio A."/>
            <person name="Farleigh K."/>
            <person name="Card D.C."/>
            <person name="Schield D.R."/>
            <person name="Castoe T.A."/>
            <person name="Jezkova T."/>
        </authorList>
    </citation>
    <scope>NUCLEOTIDE SEQUENCE [LARGE SCALE GENOMIC DNA]</scope>
    <source>
        <strain evidence="2">NK-2021</strain>
    </source>
</reference>
<keyword evidence="3" id="KW-1185">Reference proteome</keyword>
<protein>
    <recommendedName>
        <fullName evidence="4">BTB/POZ domain-containing protein</fullName>
    </recommendedName>
</protein>
<feature type="compositionally biased region" description="Basic and acidic residues" evidence="1">
    <location>
        <begin position="199"/>
        <end position="216"/>
    </location>
</feature>
<dbReference type="Proteomes" id="UP000826234">
    <property type="component" value="Unassembled WGS sequence"/>
</dbReference>
<evidence type="ECO:0000313" key="3">
    <source>
        <dbReference type="Proteomes" id="UP000826234"/>
    </source>
</evidence>
<gene>
    <name evidence="2" type="ORF">JD844_033926</name>
</gene>
<evidence type="ECO:0008006" key="4">
    <source>
        <dbReference type="Google" id="ProtNLM"/>
    </source>
</evidence>
<feature type="compositionally biased region" description="Polar residues" evidence="1">
    <location>
        <begin position="11"/>
        <end position="23"/>
    </location>
</feature>
<dbReference type="EMBL" id="JAIPUX010000953">
    <property type="protein sequence ID" value="KAH0625723.1"/>
    <property type="molecule type" value="Genomic_DNA"/>
</dbReference>
<feature type="compositionally biased region" description="Basic and acidic residues" evidence="1">
    <location>
        <begin position="1"/>
        <end position="10"/>
    </location>
</feature>
<sequence>SECKPSRRDFPSSSHTVPASGCSTPDALSPSLMVEDEVFFGTMAEERENDSSSLEHNAGPDATHSSSMEDLLSIDSSLHGSEYYKDLGLSGPTETTDVAKLQPEWAPSFASSIERAKGGGVPATWTTTLGLETTSHFLDESHVCSCSSGGRGPKQTPKEEEEVEGEAFPGLEGSLSTSQWHSWEMRIPMDTQHRFSLHASEEPKSDTEKEEGEEKTLLQSDPSSVHSHRPGQTVWSGGQTIQVKTGPLDLETALVLEANQVVSLS</sequence>
<evidence type="ECO:0000256" key="1">
    <source>
        <dbReference type="SAM" id="MobiDB-lite"/>
    </source>
</evidence>
<proteinExistence type="predicted"/>
<evidence type="ECO:0000313" key="2">
    <source>
        <dbReference type="EMBL" id="KAH0625723.1"/>
    </source>
</evidence>
<comment type="caution">
    <text evidence="2">The sequence shown here is derived from an EMBL/GenBank/DDBJ whole genome shotgun (WGS) entry which is preliminary data.</text>
</comment>
<accession>A0ABQ7T7Y6</accession>
<feature type="region of interest" description="Disordered" evidence="1">
    <location>
        <begin position="144"/>
        <end position="174"/>
    </location>
</feature>
<feature type="non-terminal residue" evidence="2">
    <location>
        <position position="1"/>
    </location>
</feature>
<feature type="region of interest" description="Disordered" evidence="1">
    <location>
        <begin position="197"/>
        <end position="239"/>
    </location>
</feature>
<feature type="region of interest" description="Disordered" evidence="1">
    <location>
        <begin position="1"/>
        <end position="68"/>
    </location>
</feature>
<name>A0ABQ7T7Y6_PHRPL</name>
<organism evidence="2 3">
    <name type="scientific">Phrynosoma platyrhinos</name>
    <name type="common">Desert horned lizard</name>
    <dbReference type="NCBI Taxonomy" id="52577"/>
    <lineage>
        <taxon>Eukaryota</taxon>
        <taxon>Metazoa</taxon>
        <taxon>Chordata</taxon>
        <taxon>Craniata</taxon>
        <taxon>Vertebrata</taxon>
        <taxon>Euteleostomi</taxon>
        <taxon>Lepidosauria</taxon>
        <taxon>Squamata</taxon>
        <taxon>Bifurcata</taxon>
        <taxon>Unidentata</taxon>
        <taxon>Episquamata</taxon>
        <taxon>Toxicofera</taxon>
        <taxon>Iguania</taxon>
        <taxon>Phrynosomatidae</taxon>
        <taxon>Phrynosomatinae</taxon>
        <taxon>Phrynosoma</taxon>
    </lineage>
</organism>